<reference evidence="1 2" key="1">
    <citation type="journal article" date="2012" name="Eukaryot. Cell">
        <title>Draft genome sequence of Wickerhamomyces ciferrii NRRL Y-1031 F-60-10.</title>
        <authorList>
            <person name="Schneider J."/>
            <person name="Andrea H."/>
            <person name="Blom J."/>
            <person name="Jaenicke S."/>
            <person name="Ruckert C."/>
            <person name="Schorsch C."/>
            <person name="Szczepanowski R."/>
            <person name="Farwick M."/>
            <person name="Goesmann A."/>
            <person name="Puhler A."/>
            <person name="Schaffer S."/>
            <person name="Tauch A."/>
            <person name="Kohler T."/>
            <person name="Brinkrolf K."/>
        </authorList>
    </citation>
    <scope>NUCLEOTIDE SEQUENCE [LARGE SCALE GENOMIC DNA]</scope>
    <source>
        <strain evidence="2">ATCC 14091 / BCRC 22168 / CBS 111 / JCM 3599 / NBRC 0793 / NRRL Y-1031 F-60-10</strain>
    </source>
</reference>
<protein>
    <submittedName>
        <fullName evidence="1">Uncharacterized protein</fullName>
    </submittedName>
</protein>
<dbReference type="InterPro" id="IPR022793">
    <property type="entry name" value="Rrn10"/>
</dbReference>
<proteinExistence type="predicted"/>
<organism evidence="1 2">
    <name type="scientific">Wickerhamomyces ciferrii (strain ATCC 14091 / BCRC 22168 / CBS 111 / JCM 3599 / NBRC 0793 / NRRL Y-1031 F-60-10)</name>
    <name type="common">Yeast</name>
    <name type="synonym">Pichia ciferrii</name>
    <dbReference type="NCBI Taxonomy" id="1206466"/>
    <lineage>
        <taxon>Eukaryota</taxon>
        <taxon>Fungi</taxon>
        <taxon>Dikarya</taxon>
        <taxon>Ascomycota</taxon>
        <taxon>Saccharomycotina</taxon>
        <taxon>Saccharomycetes</taxon>
        <taxon>Phaffomycetales</taxon>
        <taxon>Wickerhamomycetaceae</taxon>
        <taxon>Wickerhamomyces</taxon>
    </lineage>
</organism>
<dbReference type="Proteomes" id="UP000009328">
    <property type="component" value="Unassembled WGS sequence"/>
</dbReference>
<accession>K0KDE3</accession>
<dbReference type="PANTHER" id="PTHR28054">
    <property type="entry name" value="RNA POLYMERASE I-SPECIFIC TRANSCRIPTION INITIATION FACTOR RRN10"/>
    <property type="match status" value="1"/>
</dbReference>
<dbReference type="PANTHER" id="PTHR28054:SF1">
    <property type="entry name" value="RNA POLYMERASE I-SPECIFIC TRANSCRIPTION INITIATION FACTOR RRN10"/>
    <property type="match status" value="1"/>
</dbReference>
<dbReference type="HOGENOM" id="CLU_1636736_0_0_1"/>
<evidence type="ECO:0000313" key="2">
    <source>
        <dbReference type="Proteomes" id="UP000009328"/>
    </source>
</evidence>
<dbReference type="GO" id="GO:0006360">
    <property type="term" value="P:transcription by RNA polymerase I"/>
    <property type="evidence" value="ECO:0007669"/>
    <property type="project" value="InterPro"/>
</dbReference>
<name>K0KDE3_WICCF</name>
<keyword evidence="2" id="KW-1185">Reference proteome</keyword>
<dbReference type="InParanoid" id="K0KDE3"/>
<sequence length="162" mass="19021">MSNLVRQILAMVVEQLKGRNPAQHFNPWKGDQDGTSLVKKWFVQIRCNGFFRSNQNPDEYLASLKGSNVPIRLRDYEFELPDSELLNILHYYISHKFPNHEGIFDETALLALGMIMEYWIDEIIGDNGHGLYIEYVEPGKRRKYKSRKKRKIIKENGMDTDE</sequence>
<comment type="caution">
    <text evidence="1">The sequence shown here is derived from an EMBL/GenBank/DDBJ whole genome shotgun (WGS) entry which is preliminary data.</text>
</comment>
<gene>
    <name evidence="1" type="ORF">BN7_465</name>
</gene>
<dbReference type="EMBL" id="CAIF01000007">
    <property type="protein sequence ID" value="CCH40931.1"/>
    <property type="molecule type" value="Genomic_DNA"/>
</dbReference>
<dbReference type="AlphaFoldDB" id="K0KDE3"/>
<evidence type="ECO:0000313" key="1">
    <source>
        <dbReference type="EMBL" id="CCH40931.1"/>
    </source>
</evidence>